<evidence type="ECO:0000313" key="10">
    <source>
        <dbReference type="Proteomes" id="UP001501578"/>
    </source>
</evidence>
<feature type="transmembrane region" description="Helical" evidence="8">
    <location>
        <begin position="376"/>
        <end position="396"/>
    </location>
</feature>
<dbReference type="Proteomes" id="UP001501578">
    <property type="component" value="Unassembled WGS sequence"/>
</dbReference>
<evidence type="ECO:0000256" key="8">
    <source>
        <dbReference type="SAM" id="Phobius"/>
    </source>
</evidence>
<dbReference type="PANTHER" id="PTHR47019:SF1">
    <property type="entry name" value="LIPID II FLIPPASE MURJ"/>
    <property type="match status" value="1"/>
</dbReference>
<dbReference type="PRINTS" id="PR01806">
    <property type="entry name" value="VIRFACTRMVIN"/>
</dbReference>
<feature type="transmembrane region" description="Helical" evidence="8">
    <location>
        <begin position="467"/>
        <end position="491"/>
    </location>
</feature>
<feature type="transmembrane region" description="Helical" evidence="8">
    <location>
        <begin position="402"/>
        <end position="420"/>
    </location>
</feature>
<keyword evidence="7 8" id="KW-0472">Membrane</keyword>
<evidence type="ECO:0000256" key="6">
    <source>
        <dbReference type="ARBA" id="ARBA00022989"/>
    </source>
</evidence>
<dbReference type="PANTHER" id="PTHR47019">
    <property type="entry name" value="LIPID II FLIPPASE MURJ"/>
    <property type="match status" value="1"/>
</dbReference>
<gene>
    <name evidence="9" type="ORF">GCM10009560_25670</name>
</gene>
<keyword evidence="3 8" id="KW-0812">Transmembrane</keyword>
<accession>A0ABP3ZSZ5</accession>
<evidence type="ECO:0000256" key="1">
    <source>
        <dbReference type="ARBA" id="ARBA00004651"/>
    </source>
</evidence>
<evidence type="ECO:0000256" key="2">
    <source>
        <dbReference type="ARBA" id="ARBA00022475"/>
    </source>
</evidence>
<dbReference type="RefSeq" id="WP_343950037.1">
    <property type="nucleotide sequence ID" value="NZ_BAAAHQ010000011.1"/>
</dbReference>
<feature type="transmembrane region" description="Helical" evidence="8">
    <location>
        <begin position="96"/>
        <end position="115"/>
    </location>
</feature>
<protein>
    <submittedName>
        <fullName evidence="9">Lipid II flippase MurJ</fullName>
    </submittedName>
</protein>
<comment type="subcellular location">
    <subcellularLocation>
        <location evidence="1">Cell membrane</location>
        <topology evidence="1">Multi-pass membrane protein</topology>
    </subcellularLocation>
</comment>
<evidence type="ECO:0000256" key="4">
    <source>
        <dbReference type="ARBA" id="ARBA00022960"/>
    </source>
</evidence>
<feature type="transmembrane region" description="Helical" evidence="8">
    <location>
        <begin position="185"/>
        <end position="204"/>
    </location>
</feature>
<comment type="caution">
    <text evidence="9">The sequence shown here is derived from an EMBL/GenBank/DDBJ whole genome shotgun (WGS) entry which is preliminary data.</text>
</comment>
<evidence type="ECO:0000256" key="3">
    <source>
        <dbReference type="ARBA" id="ARBA00022692"/>
    </source>
</evidence>
<feature type="transmembrane region" description="Helical" evidence="8">
    <location>
        <begin position="441"/>
        <end position="461"/>
    </location>
</feature>
<proteinExistence type="predicted"/>
<dbReference type="InterPro" id="IPR051050">
    <property type="entry name" value="Lipid_II_flippase_MurJ/MviN"/>
</dbReference>
<dbReference type="EMBL" id="BAAAHQ010000011">
    <property type="protein sequence ID" value="GAA0924718.1"/>
    <property type="molecule type" value="Genomic_DNA"/>
</dbReference>
<feature type="transmembrane region" description="Helical" evidence="8">
    <location>
        <begin position="127"/>
        <end position="150"/>
    </location>
</feature>
<keyword evidence="5" id="KW-0573">Peptidoglycan synthesis</keyword>
<sequence length="505" mass="51336">MTVRERRELLVRATGLTAGLTVLGSGLGFTRDLFIAGIFGATASTDAFLVAWTVPETAAPLLIEGALAYLLIPLFSRAAADGTGLREVVSATLPRAATAFVLCSALTALCAPLLVSLLAPGVAEHDLAVACTRIASVTILAFGLAGYLSAALRTRQVYGSPAAIYVAYNVGIIAFAVLAHESLGIAGAAWGVAVGGLLMVAVQVPSFVRHVGLPRLGAAAVTLSVGAFAPIASFTLIRQSQVFVERFVGSSLPAGSISYLNYAQKIAQVPMVIALVVATVSFPVLAQAVADGDAPGAGRRVDADTVFAGALVLAATAFFLVFAPDVVRLLLEHGAFTAADTEATAWCMRVYCLGLLGHTLVGVLCRVFFCGPRPSWYPAVAMGAGLAVTTAAALALAPVLGVGGVALANAAGISLTAVLLSRRLDAGRDEPLPVLPARAMAASVGRLALAAAGAALAGALLRPCLTGLHPVLTVTCGASAVAVTFVLIAALTGARKEFMTMVRPR</sequence>
<feature type="transmembrane region" description="Helical" evidence="8">
    <location>
        <begin position="162"/>
        <end position="179"/>
    </location>
</feature>
<evidence type="ECO:0000256" key="5">
    <source>
        <dbReference type="ARBA" id="ARBA00022984"/>
    </source>
</evidence>
<name>A0ABP3ZSZ5_9ACTN</name>
<keyword evidence="6 8" id="KW-1133">Transmembrane helix</keyword>
<dbReference type="Pfam" id="PF03023">
    <property type="entry name" value="MurJ"/>
    <property type="match status" value="1"/>
</dbReference>
<feature type="transmembrane region" description="Helical" evidence="8">
    <location>
        <begin position="306"/>
        <end position="323"/>
    </location>
</feature>
<feature type="transmembrane region" description="Helical" evidence="8">
    <location>
        <begin position="343"/>
        <end position="369"/>
    </location>
</feature>
<feature type="transmembrane region" description="Helical" evidence="8">
    <location>
        <begin position="58"/>
        <end position="75"/>
    </location>
</feature>
<keyword evidence="4" id="KW-0133">Cell shape</keyword>
<feature type="transmembrane region" description="Helical" evidence="8">
    <location>
        <begin position="216"/>
        <end position="237"/>
    </location>
</feature>
<evidence type="ECO:0000256" key="7">
    <source>
        <dbReference type="ARBA" id="ARBA00023136"/>
    </source>
</evidence>
<evidence type="ECO:0000313" key="9">
    <source>
        <dbReference type="EMBL" id="GAA0924718.1"/>
    </source>
</evidence>
<dbReference type="InterPro" id="IPR004268">
    <property type="entry name" value="MurJ"/>
</dbReference>
<feature type="transmembrane region" description="Helical" evidence="8">
    <location>
        <begin position="266"/>
        <end position="285"/>
    </location>
</feature>
<organism evidence="9 10">
    <name type="scientific">Nonomuraea longicatena</name>
    <dbReference type="NCBI Taxonomy" id="83682"/>
    <lineage>
        <taxon>Bacteria</taxon>
        <taxon>Bacillati</taxon>
        <taxon>Actinomycetota</taxon>
        <taxon>Actinomycetes</taxon>
        <taxon>Streptosporangiales</taxon>
        <taxon>Streptosporangiaceae</taxon>
        <taxon>Nonomuraea</taxon>
    </lineage>
</organism>
<keyword evidence="2" id="KW-1003">Cell membrane</keyword>
<reference evidence="10" key="1">
    <citation type="journal article" date="2019" name="Int. J. Syst. Evol. Microbiol.">
        <title>The Global Catalogue of Microorganisms (GCM) 10K type strain sequencing project: providing services to taxonomists for standard genome sequencing and annotation.</title>
        <authorList>
            <consortium name="The Broad Institute Genomics Platform"/>
            <consortium name="The Broad Institute Genome Sequencing Center for Infectious Disease"/>
            <person name="Wu L."/>
            <person name="Ma J."/>
        </authorList>
    </citation>
    <scope>NUCLEOTIDE SEQUENCE [LARGE SCALE GENOMIC DNA]</scope>
    <source>
        <strain evidence="10">JCM 11136</strain>
    </source>
</reference>
<keyword evidence="10" id="KW-1185">Reference proteome</keyword>